<reference evidence="5 6" key="1">
    <citation type="submission" date="2016-10" db="EMBL/GenBank/DDBJ databases">
        <authorList>
            <person name="Varghese N."/>
            <person name="Submissions S."/>
        </authorList>
    </citation>
    <scope>NUCLEOTIDE SEQUENCE [LARGE SCALE GENOMIC DNA]</scope>
    <source>
        <strain evidence="5 6">DSM 1361</strain>
    </source>
</reference>
<dbReference type="InterPro" id="IPR023346">
    <property type="entry name" value="Lysozyme-like_dom_sf"/>
</dbReference>
<proteinExistence type="inferred from homology"/>
<organism evidence="5 6">
    <name type="scientific">Ruminobacter amylophilus</name>
    <dbReference type="NCBI Taxonomy" id="867"/>
    <lineage>
        <taxon>Bacteria</taxon>
        <taxon>Pseudomonadati</taxon>
        <taxon>Pseudomonadota</taxon>
        <taxon>Gammaproteobacteria</taxon>
        <taxon>Aeromonadales</taxon>
        <taxon>Succinivibrionaceae</taxon>
        <taxon>Ruminobacter</taxon>
    </lineage>
</organism>
<keyword evidence="2" id="KW-0175">Coiled coil</keyword>
<feature type="compositionally biased region" description="Polar residues" evidence="3">
    <location>
        <begin position="494"/>
        <end position="505"/>
    </location>
</feature>
<gene>
    <name evidence="5" type="ORF">SAMN02910344_00149</name>
</gene>
<dbReference type="SUPFAM" id="SSF53955">
    <property type="entry name" value="Lysozyme-like"/>
    <property type="match status" value="1"/>
</dbReference>
<protein>
    <submittedName>
        <fullName evidence="5">Transglycosylase SLT domain-containing protein</fullName>
    </submittedName>
</protein>
<comment type="similarity">
    <text evidence="1">Belongs to the transglycosylase Slt family.</text>
</comment>
<dbReference type="PANTHER" id="PTHR37423">
    <property type="entry name" value="SOLUBLE LYTIC MUREIN TRANSGLYCOSYLASE-RELATED"/>
    <property type="match status" value="1"/>
</dbReference>
<dbReference type="GO" id="GO:0008933">
    <property type="term" value="F:peptidoglycan lytic transglycosylase activity"/>
    <property type="evidence" value="ECO:0007669"/>
    <property type="project" value="InterPro"/>
</dbReference>
<dbReference type="PROSITE" id="PS00922">
    <property type="entry name" value="TRANSGLYCOSYLASE"/>
    <property type="match status" value="1"/>
</dbReference>
<feature type="domain" description="Transglycosylase SLT" evidence="4">
    <location>
        <begin position="83"/>
        <end position="188"/>
    </location>
</feature>
<dbReference type="Proteomes" id="UP000243745">
    <property type="component" value="Unassembled WGS sequence"/>
</dbReference>
<accession>A0A662ZHK6</accession>
<name>A0A662ZHK6_9GAMM</name>
<dbReference type="Gene3D" id="1.10.530.10">
    <property type="match status" value="1"/>
</dbReference>
<dbReference type="GO" id="GO:0016020">
    <property type="term" value="C:membrane"/>
    <property type="evidence" value="ECO:0007669"/>
    <property type="project" value="InterPro"/>
</dbReference>
<feature type="compositionally biased region" description="Low complexity" evidence="3">
    <location>
        <begin position="417"/>
        <end position="488"/>
    </location>
</feature>
<sequence>MSTINNYAEELIHSYNVHYKNEEDALKDAGNTSSLWEYAVFDMGLVNPKHKYITQQINQVKKKQKYFEKQLANGHLYLYHIVNELKSRDMPLELAVIPIIESNFNPYAVSPAGAKGIWQFVPITARNFKLRVDSTYDMRRDVIASTDAALTYFNYLYKIFNDWNLAIAAYNLGEGTVLKAIKISKSKNRPTDLWSLPLPRSGVNYVEKLHAYTDLLRNAKHNNLKFPDMPYRPVFKKTPIAAGTTLKSLSEKTGISIERLKKLNPGFLNENKPTTMVNYALLPINNMDLPENYSLQKVTNPPKESYRKHAIAANIKAEQKAYEQMMAKAEEELSNASSMSCKDQSNALVQTAMNNRIQKDKQPNSDKTPSIPKATTNRISTAKTTKKSNTKVAAEGTRKKQKTELASGKTSKSTARTANKANGKSTTAKASTAKKNTTKVTSAATTKNSASAKVTTAKSSAGKNKASASSKKLGNTTAAAKTKNVTLKGKTNDIAKSNVKSGSKK</sequence>
<dbReference type="CDD" id="cd16894">
    <property type="entry name" value="MltD-like"/>
    <property type="match status" value="1"/>
</dbReference>
<dbReference type="AlphaFoldDB" id="A0A662ZHK6"/>
<evidence type="ECO:0000256" key="2">
    <source>
        <dbReference type="SAM" id="Coils"/>
    </source>
</evidence>
<evidence type="ECO:0000313" key="6">
    <source>
        <dbReference type="Proteomes" id="UP000243745"/>
    </source>
</evidence>
<dbReference type="PANTHER" id="PTHR37423:SF2">
    <property type="entry name" value="MEMBRANE-BOUND LYTIC MUREIN TRANSGLYCOSYLASE C"/>
    <property type="match status" value="1"/>
</dbReference>
<dbReference type="InterPro" id="IPR008258">
    <property type="entry name" value="Transglycosylase_SLT_dom_1"/>
</dbReference>
<evidence type="ECO:0000313" key="5">
    <source>
        <dbReference type="EMBL" id="SFP00589.1"/>
    </source>
</evidence>
<evidence type="ECO:0000256" key="3">
    <source>
        <dbReference type="SAM" id="MobiDB-lite"/>
    </source>
</evidence>
<keyword evidence="6" id="KW-1185">Reference proteome</keyword>
<dbReference type="EMBL" id="FOXF01000002">
    <property type="protein sequence ID" value="SFP00589.1"/>
    <property type="molecule type" value="Genomic_DNA"/>
</dbReference>
<feature type="coiled-coil region" evidence="2">
    <location>
        <begin position="312"/>
        <end position="339"/>
    </location>
</feature>
<feature type="region of interest" description="Disordered" evidence="3">
    <location>
        <begin position="355"/>
        <end position="505"/>
    </location>
</feature>
<dbReference type="InterPro" id="IPR000189">
    <property type="entry name" value="Transglyc_AS"/>
</dbReference>
<dbReference type="GO" id="GO:0000270">
    <property type="term" value="P:peptidoglycan metabolic process"/>
    <property type="evidence" value="ECO:0007669"/>
    <property type="project" value="InterPro"/>
</dbReference>
<dbReference type="Pfam" id="PF01464">
    <property type="entry name" value="SLT"/>
    <property type="match status" value="1"/>
</dbReference>
<feature type="compositionally biased region" description="Polar residues" evidence="3">
    <location>
        <begin position="365"/>
        <end position="380"/>
    </location>
</feature>
<evidence type="ECO:0000256" key="1">
    <source>
        <dbReference type="ARBA" id="ARBA00007734"/>
    </source>
</evidence>
<evidence type="ECO:0000259" key="4">
    <source>
        <dbReference type="Pfam" id="PF01464"/>
    </source>
</evidence>